<keyword evidence="2" id="KW-1185">Reference proteome</keyword>
<dbReference type="STRING" id="237018.SAMN04489723_11290"/>
<evidence type="ECO:0000313" key="2">
    <source>
        <dbReference type="Proteomes" id="UP000198790"/>
    </source>
</evidence>
<protein>
    <submittedName>
        <fullName evidence="1">Uncharacterized protein</fullName>
    </submittedName>
</protein>
<accession>A0A1I1BE10</accession>
<reference evidence="1 2" key="1">
    <citation type="submission" date="2016-10" db="EMBL/GenBank/DDBJ databases">
        <authorList>
            <person name="de Groot N.N."/>
        </authorList>
    </citation>
    <scope>NUCLEOTIDE SEQUENCE [LARGE SCALE GENOMIC DNA]</scope>
    <source>
        <strain evidence="1 2">DSM 23399</strain>
    </source>
</reference>
<dbReference type="EMBL" id="FOKK01000012">
    <property type="protein sequence ID" value="SFB47856.1"/>
    <property type="molecule type" value="Genomic_DNA"/>
</dbReference>
<dbReference type="Proteomes" id="UP000198790">
    <property type="component" value="Unassembled WGS sequence"/>
</dbReference>
<name>A0A1I1BE10_9BACT</name>
<dbReference type="AlphaFoldDB" id="A0A1I1BE10"/>
<sequence length="40" mass="4822">MRIITLSKMTTLYILFFEVTSDLMPKYMTNLKPNFQTYNI</sequence>
<evidence type="ECO:0000313" key="1">
    <source>
        <dbReference type="EMBL" id="SFB47856.1"/>
    </source>
</evidence>
<proteinExistence type="predicted"/>
<gene>
    <name evidence="1" type="ORF">SAMN04489723_11290</name>
</gene>
<organism evidence="1 2">
    <name type="scientific">Algoriphagus aquimarinus</name>
    <dbReference type="NCBI Taxonomy" id="237018"/>
    <lineage>
        <taxon>Bacteria</taxon>
        <taxon>Pseudomonadati</taxon>
        <taxon>Bacteroidota</taxon>
        <taxon>Cytophagia</taxon>
        <taxon>Cytophagales</taxon>
        <taxon>Cyclobacteriaceae</taxon>
        <taxon>Algoriphagus</taxon>
    </lineage>
</organism>